<dbReference type="Pfam" id="PF01131">
    <property type="entry name" value="Topoisom_bac"/>
    <property type="match status" value="1"/>
</dbReference>
<protein>
    <recommendedName>
        <fullName evidence="10">DNA topoisomerase 1</fullName>
        <ecNumber evidence="10">5.6.2.1</ecNumber>
    </recommendedName>
    <alternativeName>
        <fullName evidence="10">DNA topoisomerase I</fullName>
    </alternativeName>
</protein>
<evidence type="ECO:0000256" key="6">
    <source>
        <dbReference type="ARBA" id="ARBA00022842"/>
    </source>
</evidence>
<dbReference type="InterPro" id="IPR013826">
    <property type="entry name" value="Topo_IA_cen_sub3"/>
</dbReference>
<dbReference type="Gene3D" id="3.30.65.10">
    <property type="entry name" value="Bacterial Topoisomerase I, domain 1"/>
    <property type="match status" value="2"/>
</dbReference>
<dbReference type="SMART" id="SM00437">
    <property type="entry name" value="TOP1Ac"/>
    <property type="match status" value="1"/>
</dbReference>
<dbReference type="InterPro" id="IPR000380">
    <property type="entry name" value="Topo_IA"/>
</dbReference>
<feature type="active site" description="O-(5'-phospho-DNA)-tyrosine intermediate" evidence="10">
    <location>
        <position position="310"/>
    </location>
</feature>
<feature type="site" description="Interaction with DNA" evidence="10">
    <location>
        <position position="501"/>
    </location>
</feature>
<dbReference type="InterPro" id="IPR005733">
    <property type="entry name" value="TopoI_bac-type"/>
</dbReference>
<proteinExistence type="inferred from homology"/>
<dbReference type="InterPro" id="IPR028612">
    <property type="entry name" value="Topoisom_1_IA"/>
</dbReference>
<organism evidence="13 14">
    <name type="scientific">Ureaplasma diversum NCTC 246</name>
    <dbReference type="NCBI Taxonomy" id="1188241"/>
    <lineage>
        <taxon>Bacteria</taxon>
        <taxon>Bacillati</taxon>
        <taxon>Mycoplasmatota</taxon>
        <taxon>Mycoplasmoidales</taxon>
        <taxon>Mycoplasmoidaceae</taxon>
        <taxon>Ureaplasma</taxon>
    </lineage>
</organism>
<dbReference type="PANTHER" id="PTHR42785">
    <property type="entry name" value="DNA TOPOISOMERASE, TYPE IA, CORE"/>
    <property type="match status" value="1"/>
</dbReference>
<dbReference type="eggNOG" id="COG0550">
    <property type="taxonomic scope" value="Bacteria"/>
</dbReference>
<feature type="domain" description="Toprim" evidence="11">
    <location>
        <begin position="3"/>
        <end position="118"/>
    </location>
</feature>
<dbReference type="GO" id="GO:0003917">
    <property type="term" value="F:DNA topoisomerase type I (single strand cut, ATP-independent) activity"/>
    <property type="evidence" value="ECO:0007669"/>
    <property type="project" value="UniProtKB-UniRule"/>
</dbReference>
<evidence type="ECO:0000313" key="13">
    <source>
        <dbReference type="EMBL" id="KEZ23456.1"/>
    </source>
</evidence>
<dbReference type="EC" id="5.6.2.1" evidence="10"/>
<feature type="site" description="Interaction with DNA" evidence="10">
    <location>
        <position position="312"/>
    </location>
</feature>
<dbReference type="PANTHER" id="PTHR42785:SF1">
    <property type="entry name" value="DNA TOPOISOMERASE"/>
    <property type="match status" value="1"/>
</dbReference>
<dbReference type="GO" id="GO:0003677">
    <property type="term" value="F:DNA binding"/>
    <property type="evidence" value="ECO:0007669"/>
    <property type="project" value="UniProtKB-KW"/>
</dbReference>
<keyword evidence="9 10" id="KW-0413">Isomerase</keyword>
<dbReference type="Pfam" id="PF01396">
    <property type="entry name" value="Zn_ribbon_Top1"/>
    <property type="match status" value="2"/>
</dbReference>
<feature type="site" description="Interaction with DNA" evidence="10">
    <location>
        <position position="148"/>
    </location>
</feature>
<dbReference type="InterPro" id="IPR013824">
    <property type="entry name" value="Topo_IA_cen_sub1"/>
</dbReference>
<dbReference type="HAMAP" id="MF_00952">
    <property type="entry name" value="Topoisom_1_prok"/>
    <property type="match status" value="1"/>
</dbReference>
<dbReference type="PROSITE" id="PS50880">
    <property type="entry name" value="TOPRIM"/>
    <property type="match status" value="1"/>
</dbReference>
<gene>
    <name evidence="10 13" type="primary">topA</name>
    <name evidence="13" type="ORF">UDIV_2990</name>
</gene>
<dbReference type="Gene3D" id="2.70.20.10">
    <property type="entry name" value="Topoisomerase I, domain 3"/>
    <property type="match status" value="1"/>
</dbReference>
<dbReference type="SMART" id="SM00436">
    <property type="entry name" value="TOP1Bc"/>
    <property type="match status" value="1"/>
</dbReference>
<feature type="site" description="Interaction with DNA" evidence="10">
    <location>
        <position position="145"/>
    </location>
</feature>
<dbReference type="NCBIfam" id="TIGR01051">
    <property type="entry name" value="topA_bact"/>
    <property type="match status" value="1"/>
</dbReference>
<dbReference type="Gene3D" id="3.40.50.140">
    <property type="match status" value="1"/>
</dbReference>
<feature type="domain" description="Topo IA-type catalytic" evidence="12">
    <location>
        <begin position="134"/>
        <end position="570"/>
    </location>
</feature>
<feature type="region of interest" description="Interaction with DNA" evidence="10">
    <location>
        <begin position="167"/>
        <end position="172"/>
    </location>
</feature>
<dbReference type="PROSITE" id="PS52039">
    <property type="entry name" value="TOPO_IA_2"/>
    <property type="match status" value="1"/>
</dbReference>
<feature type="site" description="Interaction with DNA" evidence="10">
    <location>
        <position position="144"/>
    </location>
</feature>
<dbReference type="Pfam" id="PF01751">
    <property type="entry name" value="Toprim"/>
    <property type="match status" value="1"/>
</dbReference>
<name>A0A084EZR4_9BACT</name>
<dbReference type="InterPro" id="IPR013498">
    <property type="entry name" value="Topo_IA_Znf"/>
</dbReference>
<comment type="subunit">
    <text evidence="10">Monomer.</text>
</comment>
<reference evidence="13 14" key="1">
    <citation type="submission" date="2014-02" db="EMBL/GenBank/DDBJ databases">
        <title>Genome sequence of Ureaplasma diversum strain 246.</title>
        <authorList>
            <person name="Sirand-Pugnet P."/>
            <person name="Breton M."/>
            <person name="Dordet-Frisoni E."/>
            <person name="Baranowski E."/>
            <person name="Barre A."/>
            <person name="Couture C."/>
            <person name="Dupuy V."/>
            <person name="Gaurivaud P."/>
            <person name="Jacob D."/>
            <person name="Lemaitre C."/>
            <person name="Manso-Silvan L."/>
            <person name="Nikolski M."/>
            <person name="Nouvel L.-X."/>
            <person name="Poumarat F."/>
            <person name="Tardy F."/>
            <person name="Thebault P."/>
            <person name="Theil S."/>
            <person name="Citti C."/>
            <person name="Thiaucourt F."/>
            <person name="Blanchard A."/>
        </authorList>
    </citation>
    <scope>NUCLEOTIDE SEQUENCE [LARGE SCALE GENOMIC DNA]</scope>
    <source>
        <strain evidence="13 14">NCTC 246</strain>
    </source>
</reference>
<dbReference type="Proteomes" id="UP000028537">
    <property type="component" value="Unassembled WGS sequence"/>
</dbReference>
<evidence type="ECO:0000256" key="2">
    <source>
        <dbReference type="ARBA" id="ARBA00009446"/>
    </source>
</evidence>
<keyword evidence="4" id="KW-0863">Zinc-finger</keyword>
<dbReference type="CDD" id="cd00186">
    <property type="entry name" value="TOP1Ac"/>
    <property type="match status" value="1"/>
</dbReference>
<comment type="similarity">
    <text evidence="2 10">Belongs to the type IA topoisomerase family.</text>
</comment>
<dbReference type="SUPFAM" id="SSF57783">
    <property type="entry name" value="Zinc beta-ribbon"/>
    <property type="match status" value="2"/>
</dbReference>
<feature type="site" description="Interaction with DNA" evidence="10">
    <location>
        <position position="153"/>
    </location>
</feature>
<evidence type="ECO:0000256" key="4">
    <source>
        <dbReference type="ARBA" id="ARBA00022771"/>
    </source>
</evidence>
<evidence type="ECO:0000256" key="3">
    <source>
        <dbReference type="ARBA" id="ARBA00022723"/>
    </source>
</evidence>
<keyword evidence="7 10" id="KW-0799">Topoisomerase</keyword>
<dbReference type="OrthoDB" id="9804262at2"/>
<comment type="caution">
    <text evidence="13">The sequence shown here is derived from an EMBL/GenBank/DDBJ whole genome shotgun (WGS) entry which is preliminary data.</text>
</comment>
<dbReference type="InterPro" id="IPR013825">
    <property type="entry name" value="Topo_IA_cen_sub2"/>
</dbReference>
<dbReference type="EMBL" id="JFDP01000040">
    <property type="protein sequence ID" value="KEZ23456.1"/>
    <property type="molecule type" value="Genomic_DNA"/>
</dbReference>
<evidence type="ECO:0000256" key="7">
    <source>
        <dbReference type="ARBA" id="ARBA00023029"/>
    </source>
</evidence>
<dbReference type="InterPro" id="IPR006171">
    <property type="entry name" value="TOPRIM_dom"/>
</dbReference>
<comment type="caution">
    <text evidence="10">Lacks conserved residue(s) required for the propagation of feature annotation.</text>
</comment>
<evidence type="ECO:0000256" key="1">
    <source>
        <dbReference type="ARBA" id="ARBA00000213"/>
    </source>
</evidence>
<dbReference type="Gene3D" id="1.10.460.10">
    <property type="entry name" value="Topoisomerase I, domain 2"/>
    <property type="match status" value="1"/>
</dbReference>
<evidence type="ECO:0000259" key="12">
    <source>
        <dbReference type="PROSITE" id="PS52039"/>
    </source>
</evidence>
<comment type="catalytic activity">
    <reaction evidence="1 10">
        <text>ATP-independent breakage of single-stranded DNA, followed by passage and rejoining.</text>
        <dbReference type="EC" id="5.6.2.1"/>
    </reaction>
</comment>
<dbReference type="InterPro" id="IPR023405">
    <property type="entry name" value="Topo_IA_core_domain"/>
</dbReference>
<dbReference type="AlphaFoldDB" id="A0A084EZR4"/>
<keyword evidence="3" id="KW-0479">Metal-binding</keyword>
<keyword evidence="14" id="KW-1185">Reference proteome</keyword>
<dbReference type="GO" id="GO:0008270">
    <property type="term" value="F:zinc ion binding"/>
    <property type="evidence" value="ECO:0007669"/>
    <property type="project" value="UniProtKB-KW"/>
</dbReference>
<keyword evidence="6" id="KW-0460">Magnesium</keyword>
<dbReference type="InterPro" id="IPR013497">
    <property type="entry name" value="Topo_IA_cen"/>
</dbReference>
<dbReference type="InterPro" id="IPR003602">
    <property type="entry name" value="Topo_IA_DNA-bd_dom"/>
</dbReference>
<dbReference type="PRINTS" id="PR00417">
    <property type="entry name" value="PRTPISMRASEI"/>
</dbReference>
<keyword evidence="8 10" id="KW-0238">DNA-binding</keyword>
<dbReference type="CDD" id="cd03363">
    <property type="entry name" value="TOPRIM_TopoIA_TopoI"/>
    <property type="match status" value="1"/>
</dbReference>
<dbReference type="GO" id="GO:0006265">
    <property type="term" value="P:DNA topological change"/>
    <property type="evidence" value="ECO:0007669"/>
    <property type="project" value="UniProtKB-UniRule"/>
</dbReference>
<sequence>MRKDLIVVESPNKIKSIQSYVGDDYVIAATGGHIRELAKRGGYDPQTYDLRWEVIKQPNSKFSKQEVINDIINLAKKADKIFLATDPDREGEAISWHVYDILPDQEKERVQRITFNEITKKAIQKAIDDQHDIDINLVGSQFARRIFDRVIGYRLSSLVQRNLRGQSAGRVQSIALLFVVQRELERQRFVKEEWYQVEGTIQNNIFVSLRKLPYQVPLYKQSESSDSDIRFLNKEDAQYVIDNLGDWFEVYKVDEPKTTSGDQQIPLTTDKLLQMASNYLNWSSAKTTSVAQQMFEGIQIGEEHLALISYPRTDSERLSDDFIVSAHDFITETFGNEYINLNGIKSSKKTANVQDAHEAIRPIDVHTTPNMIKPLVSADVFKLYNFIWTRTLSALMNPPKFHKQIIRFINNEYKFYTSYKTVISKGYWILDFYSKQLELYSFLPPVIKVGDKFKKKQINLVQKETLPPPYYTEATLIAALKNAGVGRPSTYASMATIGTKRGYINKDNGKLIPTQNGIEIIKKLQESFPQIISAEFTSQMEDKLDLIANGEMEWKEPVKEFIPGFLSDVQKAYTEIEKKPYETVPDRVCPQCSGDLQIKFSKRNVSFIACSNFPKCRFVESLDEKEILDEKCPECSNNLIKRKNRKNKLFIGCSGYPNCNYIKTTNKSNKKETQ</sequence>
<dbReference type="Gene3D" id="1.10.290.10">
    <property type="entry name" value="Topoisomerase I, domain 4"/>
    <property type="match status" value="1"/>
</dbReference>
<feature type="site" description="Interaction with DNA" evidence="10">
    <location>
        <position position="33"/>
    </location>
</feature>
<accession>A0A084EZR4</accession>
<keyword evidence="5" id="KW-0862">Zinc</keyword>
<dbReference type="GO" id="GO:0005694">
    <property type="term" value="C:chromosome"/>
    <property type="evidence" value="ECO:0007669"/>
    <property type="project" value="InterPro"/>
</dbReference>
<comment type="function">
    <text evidence="10">Releases the supercoiling and torsional tension of DNA, which is introduced during the DNA replication and transcription, by transiently cleaving and rejoining one strand of the DNA duplex. Introduces a single-strand break via transesterification at a target site in duplex DNA. The scissile phosphodiester is attacked by the catalytic tyrosine of the enzyme, resulting in the formation of a DNA-(5'-phosphotyrosyl)-enzyme intermediate and the expulsion of a 3'-OH DNA strand. The free DNA strand then undergoes passage around the unbroken strand, thus removing DNA supercoils. Finally, in the religation step, the DNA 3'-OH attacks the covalent intermediate to expel the active-site tyrosine and restore the DNA phosphodiester backbone.</text>
</comment>
<dbReference type="InterPro" id="IPR003601">
    <property type="entry name" value="Topo_IA_2"/>
</dbReference>
<evidence type="ECO:0000313" key="14">
    <source>
        <dbReference type="Proteomes" id="UP000028537"/>
    </source>
</evidence>
<evidence type="ECO:0000256" key="9">
    <source>
        <dbReference type="ARBA" id="ARBA00023235"/>
    </source>
</evidence>
<dbReference type="InterPro" id="IPR034149">
    <property type="entry name" value="TOPRIM_TopoI"/>
</dbReference>
<dbReference type="SUPFAM" id="SSF56712">
    <property type="entry name" value="Prokaryotic type I DNA topoisomerase"/>
    <property type="match status" value="1"/>
</dbReference>
<evidence type="ECO:0000259" key="11">
    <source>
        <dbReference type="PROSITE" id="PS50880"/>
    </source>
</evidence>
<dbReference type="RefSeq" id="WP_038102482.1">
    <property type="nucleotide sequence ID" value="NZ_JFDP01000040.1"/>
</dbReference>
<evidence type="ECO:0000256" key="5">
    <source>
        <dbReference type="ARBA" id="ARBA00022833"/>
    </source>
</evidence>
<evidence type="ECO:0000256" key="8">
    <source>
        <dbReference type="ARBA" id="ARBA00023125"/>
    </source>
</evidence>
<dbReference type="SMART" id="SM00493">
    <property type="entry name" value="TOPRIM"/>
    <property type="match status" value="1"/>
</dbReference>
<evidence type="ECO:0000256" key="10">
    <source>
        <dbReference type="HAMAP-Rule" id="MF_00952"/>
    </source>
</evidence>